<feature type="transmembrane region" description="Helical" evidence="5">
    <location>
        <begin position="321"/>
        <end position="342"/>
    </location>
</feature>
<feature type="transmembrane region" description="Helical" evidence="5">
    <location>
        <begin position="147"/>
        <end position="168"/>
    </location>
</feature>
<feature type="transmembrane region" description="Helical" evidence="5">
    <location>
        <begin position="404"/>
        <end position="424"/>
    </location>
</feature>
<dbReference type="Proteomes" id="UP001642484">
    <property type="component" value="Unassembled WGS sequence"/>
</dbReference>
<feature type="transmembrane region" description="Helical" evidence="5">
    <location>
        <begin position="194"/>
        <end position="215"/>
    </location>
</feature>
<keyword evidence="2 5" id="KW-0812">Transmembrane</keyword>
<dbReference type="InterPro" id="IPR013057">
    <property type="entry name" value="AA_transpt_TM"/>
</dbReference>
<protein>
    <recommendedName>
        <fullName evidence="6">Amino acid transporter transmembrane domain-containing protein</fullName>
    </recommendedName>
</protein>
<proteinExistence type="predicted"/>
<feature type="transmembrane region" description="Helical" evidence="5">
    <location>
        <begin position="258"/>
        <end position="280"/>
    </location>
</feature>
<feature type="transmembrane region" description="Helical" evidence="5">
    <location>
        <begin position="235"/>
        <end position="251"/>
    </location>
</feature>
<name>A0ABP0R9Z5_9DINO</name>
<evidence type="ECO:0000313" key="8">
    <source>
        <dbReference type="Proteomes" id="UP001642484"/>
    </source>
</evidence>
<dbReference type="EMBL" id="CAXAMN010025728">
    <property type="protein sequence ID" value="CAK9097407.1"/>
    <property type="molecule type" value="Genomic_DNA"/>
</dbReference>
<sequence length="540" mass="56072">MLCTPRVQLFPSRFGSTMFTVTAHSSKAAADRVLLPATCRPPGMVRSPRIARGARSKLLCNVIAASLLYGGMQLARQAKNAAGDVFVLPPRAGPATINFHAPEGSTIASTANLAKSIVGAGVLSLPCGAAKVFDAAEQGGYDHVSSIAFLLLLYAVFGGLNAGGFYLIGEVCERTGARTYQEAWNKTLGDRLEWLPSAASLVCSFTGMVACISVLGDTTSELASFLSQAFVAKEILISGISTFVLFPLCMLPSLSPLAFASVLGLAGVCILAFVMTIRYLDGSYAPGGAFYSDARAAVDGLSQVAIHGTGDSLQGVFFQQLIIFAAVLSNAFTAHFNAPAIFNELEPRINASGTSSRLPEFTIVTLAAFLLSGLVFSTITIAGVETFGISGGPSILTSYSSADPLTWVAKIGLGLCVLFEFPLLERCFRKTVVELFKVPEVVEQNSVTVVASIAAAVALACMPNFGLDKSSAIGGALGASFLVYVAPALMALQLRKAESGASGAEDAEDADAEARKMLLRGVAALGSVLGGLGMAEAMQP</sequence>
<evidence type="ECO:0000256" key="1">
    <source>
        <dbReference type="ARBA" id="ARBA00004141"/>
    </source>
</evidence>
<feature type="transmembrane region" description="Helical" evidence="5">
    <location>
        <begin position="472"/>
        <end position="492"/>
    </location>
</feature>
<evidence type="ECO:0000313" key="7">
    <source>
        <dbReference type="EMBL" id="CAK9097407.1"/>
    </source>
</evidence>
<keyword evidence="4 5" id="KW-0472">Membrane</keyword>
<keyword evidence="8" id="KW-1185">Reference proteome</keyword>
<reference evidence="7 8" key="1">
    <citation type="submission" date="2024-02" db="EMBL/GenBank/DDBJ databases">
        <authorList>
            <person name="Chen Y."/>
            <person name="Shah S."/>
            <person name="Dougan E. K."/>
            <person name="Thang M."/>
            <person name="Chan C."/>
        </authorList>
    </citation>
    <scope>NUCLEOTIDE SEQUENCE [LARGE SCALE GENOMIC DNA]</scope>
</reference>
<evidence type="ECO:0000256" key="4">
    <source>
        <dbReference type="ARBA" id="ARBA00023136"/>
    </source>
</evidence>
<feature type="transmembrane region" description="Helical" evidence="5">
    <location>
        <begin position="445"/>
        <end position="466"/>
    </location>
</feature>
<dbReference type="PANTHER" id="PTHR22950:SF652">
    <property type="entry name" value="TRANSMEMBRANE AMINO ACID TRANSPORTER FAMILY PROTEIN"/>
    <property type="match status" value="1"/>
</dbReference>
<accession>A0ABP0R9Z5</accession>
<feature type="transmembrane region" description="Helical" evidence="5">
    <location>
        <begin position="58"/>
        <end position="75"/>
    </location>
</feature>
<feature type="domain" description="Amino acid transporter transmembrane" evidence="6">
    <location>
        <begin position="104"/>
        <end position="499"/>
    </location>
</feature>
<evidence type="ECO:0000256" key="2">
    <source>
        <dbReference type="ARBA" id="ARBA00022692"/>
    </source>
</evidence>
<evidence type="ECO:0000256" key="5">
    <source>
        <dbReference type="SAM" id="Phobius"/>
    </source>
</evidence>
<evidence type="ECO:0000259" key="6">
    <source>
        <dbReference type="Pfam" id="PF01490"/>
    </source>
</evidence>
<comment type="caution">
    <text evidence="7">The sequence shown here is derived from an EMBL/GenBank/DDBJ whole genome shotgun (WGS) entry which is preliminary data.</text>
</comment>
<dbReference type="Pfam" id="PF01490">
    <property type="entry name" value="Aa_trans"/>
    <property type="match status" value="1"/>
</dbReference>
<feature type="transmembrane region" description="Helical" evidence="5">
    <location>
        <begin position="363"/>
        <end position="384"/>
    </location>
</feature>
<organism evidence="7 8">
    <name type="scientific">Durusdinium trenchii</name>
    <dbReference type="NCBI Taxonomy" id="1381693"/>
    <lineage>
        <taxon>Eukaryota</taxon>
        <taxon>Sar</taxon>
        <taxon>Alveolata</taxon>
        <taxon>Dinophyceae</taxon>
        <taxon>Suessiales</taxon>
        <taxon>Symbiodiniaceae</taxon>
        <taxon>Durusdinium</taxon>
    </lineage>
</organism>
<evidence type="ECO:0000256" key="3">
    <source>
        <dbReference type="ARBA" id="ARBA00022989"/>
    </source>
</evidence>
<gene>
    <name evidence="7" type="ORF">CCMP2556_LOCUS46246</name>
</gene>
<keyword evidence="3 5" id="KW-1133">Transmembrane helix</keyword>
<comment type="subcellular location">
    <subcellularLocation>
        <location evidence="1">Membrane</location>
        <topology evidence="1">Multi-pass membrane protein</topology>
    </subcellularLocation>
</comment>
<dbReference type="PANTHER" id="PTHR22950">
    <property type="entry name" value="AMINO ACID TRANSPORTER"/>
    <property type="match status" value="1"/>
</dbReference>